<dbReference type="Pfam" id="PF00643">
    <property type="entry name" value="zf-B_box"/>
    <property type="match status" value="1"/>
</dbReference>
<dbReference type="OrthoDB" id="10039644at2759"/>
<dbReference type="InParanoid" id="K1PUQ6"/>
<accession>K1PUQ6</accession>
<dbReference type="PANTHER" id="PTHR25462">
    <property type="entry name" value="BONUS, ISOFORM C-RELATED"/>
    <property type="match status" value="1"/>
</dbReference>
<reference evidence="2" key="1">
    <citation type="journal article" date="2012" name="Nature">
        <title>The oyster genome reveals stress adaptation and complexity of shell formation.</title>
        <authorList>
            <person name="Zhang G."/>
            <person name="Fang X."/>
            <person name="Guo X."/>
            <person name="Li L."/>
            <person name="Luo R."/>
            <person name="Xu F."/>
            <person name="Yang P."/>
            <person name="Zhang L."/>
            <person name="Wang X."/>
            <person name="Qi H."/>
            <person name="Xiong Z."/>
            <person name="Que H."/>
            <person name="Xie Y."/>
            <person name="Holland P.W."/>
            <person name="Paps J."/>
            <person name="Zhu Y."/>
            <person name="Wu F."/>
            <person name="Chen Y."/>
            <person name="Wang J."/>
            <person name="Peng C."/>
            <person name="Meng J."/>
            <person name="Yang L."/>
            <person name="Liu J."/>
            <person name="Wen B."/>
            <person name="Zhang N."/>
            <person name="Huang Z."/>
            <person name="Zhu Q."/>
            <person name="Feng Y."/>
            <person name="Mount A."/>
            <person name="Hedgecock D."/>
            <person name="Xu Z."/>
            <person name="Liu Y."/>
            <person name="Domazet-Loso T."/>
            <person name="Du Y."/>
            <person name="Sun X."/>
            <person name="Zhang S."/>
            <person name="Liu B."/>
            <person name="Cheng P."/>
            <person name="Jiang X."/>
            <person name="Li J."/>
            <person name="Fan D."/>
            <person name="Wang W."/>
            <person name="Fu W."/>
            <person name="Wang T."/>
            <person name="Wang B."/>
            <person name="Zhang J."/>
            <person name="Peng Z."/>
            <person name="Li Y."/>
            <person name="Li N."/>
            <person name="Wang J."/>
            <person name="Chen M."/>
            <person name="He Y."/>
            <person name="Tan F."/>
            <person name="Song X."/>
            <person name="Zheng Q."/>
            <person name="Huang R."/>
            <person name="Yang H."/>
            <person name="Du X."/>
            <person name="Chen L."/>
            <person name="Yang M."/>
            <person name="Gaffney P.M."/>
            <person name="Wang S."/>
            <person name="Luo L."/>
            <person name="She Z."/>
            <person name="Ming Y."/>
            <person name="Huang W."/>
            <person name="Zhang S."/>
            <person name="Huang B."/>
            <person name="Zhang Y."/>
            <person name="Qu T."/>
            <person name="Ni P."/>
            <person name="Miao G."/>
            <person name="Wang J."/>
            <person name="Wang Q."/>
            <person name="Steinberg C.E."/>
            <person name="Wang H."/>
            <person name="Li N."/>
            <person name="Qian L."/>
            <person name="Zhang G."/>
            <person name="Li Y."/>
            <person name="Yang H."/>
            <person name="Liu X."/>
            <person name="Wang J."/>
            <person name="Yin Y."/>
            <person name="Wang J."/>
        </authorList>
    </citation>
    <scope>NUCLEOTIDE SEQUENCE [LARGE SCALE GENOMIC DNA]</scope>
    <source>
        <strain evidence="2">05x7-T-G4-1.051#20</strain>
    </source>
</reference>
<dbReference type="InterPro" id="IPR000315">
    <property type="entry name" value="Znf_B-box"/>
</dbReference>
<evidence type="ECO:0000259" key="1">
    <source>
        <dbReference type="PROSITE" id="PS50119"/>
    </source>
</evidence>
<dbReference type="PROSITE" id="PS50119">
    <property type="entry name" value="ZF_BBOX"/>
    <property type="match status" value="2"/>
</dbReference>
<dbReference type="Gene3D" id="3.30.160.60">
    <property type="entry name" value="Classic Zinc Finger"/>
    <property type="match status" value="1"/>
</dbReference>
<dbReference type="HOGENOM" id="CLU_007742_6_1_1"/>
<organism evidence="2">
    <name type="scientific">Magallana gigas</name>
    <name type="common">Pacific oyster</name>
    <name type="synonym">Crassostrea gigas</name>
    <dbReference type="NCBI Taxonomy" id="29159"/>
    <lineage>
        <taxon>Eukaryota</taxon>
        <taxon>Metazoa</taxon>
        <taxon>Spiralia</taxon>
        <taxon>Lophotrochozoa</taxon>
        <taxon>Mollusca</taxon>
        <taxon>Bivalvia</taxon>
        <taxon>Autobranchia</taxon>
        <taxon>Pteriomorphia</taxon>
        <taxon>Ostreida</taxon>
        <taxon>Ostreoidea</taxon>
        <taxon>Ostreidae</taxon>
        <taxon>Magallana</taxon>
    </lineage>
</organism>
<dbReference type="Gene3D" id="2.40.10.500">
    <property type="match status" value="1"/>
</dbReference>
<sequence length="589" mass="67709">MSESIFQLANTAQHFLECGTDNCEWNCQFYCNDCHLSLCEQCRDEHQKSPDTKNHQVVPYQQRKRQLPEEKCQYHKTRVIDIFCKDCHLSGCSKCAIQDHQGHVLLDLEVLYSEKIFLCLSKIYQIDQYFVSTTQDQQNQIKKDVEKTKNYMDTMRTLLESDAESLKRLVDEVMLKKLKECEEIEQSLIETLNNQDKVYENYNSYLNDLRKELYCYISDKTLSEVVSFVSEENFKIKPIPVTTKPTLPIFAPSDTEPSDDGITRILGKLYFPDIELKIREIKPMELETVLQEGRDDENKMKQSDVKRSLSLCSDVTEVWEFEVKNIKKACHFSLNAPNEIWVSDGIGRNLVETDLQGNESDKIYTVGGYGYHTVTLDRDLIYTDGDEKVIFRVTQDKKPTQFIKTGDWAPISIHSSHINGDILAGMVTDEEAKVTRYNKIGKEIHSIESDYKGEKLYSEPHYITENINGDICASDDDMHAVVVVNKVGQHRFTYTGCSKGFFQMMSSFIIKAPEFLPYGICTDALGHILVCDFNSNAVHLLDQEGQFLSLVITEKQDIQCPLGVCVDDENNLYVGQQSTNTVKVFQYLK</sequence>
<dbReference type="GO" id="GO:0061630">
    <property type="term" value="F:ubiquitin protein ligase activity"/>
    <property type="evidence" value="ECO:0007669"/>
    <property type="project" value="TreeGrafter"/>
</dbReference>
<dbReference type="GO" id="GO:0008270">
    <property type="term" value="F:zinc ion binding"/>
    <property type="evidence" value="ECO:0007669"/>
    <property type="project" value="InterPro"/>
</dbReference>
<protein>
    <submittedName>
        <fullName evidence="2">Tripartite motif-containing protein 2</fullName>
    </submittedName>
</protein>
<dbReference type="EMBL" id="JH816273">
    <property type="protein sequence ID" value="EKC22694.1"/>
    <property type="molecule type" value="Genomic_DNA"/>
</dbReference>
<gene>
    <name evidence="2" type="ORF">CGI_10001672</name>
</gene>
<dbReference type="CDD" id="cd19756">
    <property type="entry name" value="Bbox2"/>
    <property type="match status" value="1"/>
</dbReference>
<dbReference type="AlphaFoldDB" id="K1PUQ6"/>
<dbReference type="PANTHER" id="PTHR25462:SF296">
    <property type="entry name" value="MEIOTIC P26, ISOFORM F"/>
    <property type="match status" value="1"/>
</dbReference>
<dbReference type="SMART" id="SM00336">
    <property type="entry name" value="BBOX"/>
    <property type="match status" value="2"/>
</dbReference>
<evidence type="ECO:0000313" key="2">
    <source>
        <dbReference type="EMBL" id="EKC22694.1"/>
    </source>
</evidence>
<dbReference type="InterPro" id="IPR047153">
    <property type="entry name" value="TRIM45/56/19-like"/>
</dbReference>
<dbReference type="SUPFAM" id="SSF57845">
    <property type="entry name" value="B-box zinc-binding domain"/>
    <property type="match status" value="1"/>
</dbReference>
<dbReference type="InterPro" id="IPR011042">
    <property type="entry name" value="6-blade_b-propeller_TolB-like"/>
</dbReference>
<dbReference type="Gene3D" id="2.120.10.30">
    <property type="entry name" value="TolB, C-terminal domain"/>
    <property type="match status" value="1"/>
</dbReference>
<proteinExistence type="predicted"/>
<name>K1PUQ6_MAGGI</name>
<dbReference type="SUPFAM" id="SSF101898">
    <property type="entry name" value="NHL repeat"/>
    <property type="match status" value="1"/>
</dbReference>
<feature type="domain" description="B box-type" evidence="1">
    <location>
        <begin position="67"/>
        <end position="108"/>
    </location>
</feature>
<feature type="domain" description="B box-type" evidence="1">
    <location>
        <begin position="13"/>
        <end position="60"/>
    </location>
</feature>